<dbReference type="AlphaFoldDB" id="A0A916YEB8"/>
<gene>
    <name evidence="10" type="ORF">GCM10010915_23880</name>
</gene>
<evidence type="ECO:0000256" key="7">
    <source>
        <dbReference type="ARBA" id="ARBA00023136"/>
    </source>
</evidence>
<feature type="transmembrane region" description="Helical" evidence="9">
    <location>
        <begin position="39"/>
        <end position="58"/>
    </location>
</feature>
<evidence type="ECO:0000313" key="10">
    <source>
        <dbReference type="EMBL" id="GGD42087.1"/>
    </source>
</evidence>
<feature type="transmembrane region" description="Helical" evidence="9">
    <location>
        <begin position="65"/>
        <end position="87"/>
    </location>
</feature>
<dbReference type="EMBL" id="BMHO01000001">
    <property type="protein sequence ID" value="GGD42087.1"/>
    <property type="molecule type" value="Genomic_DNA"/>
</dbReference>
<keyword evidence="7 9" id="KW-0472">Membrane</keyword>
<evidence type="ECO:0000256" key="5">
    <source>
        <dbReference type="ARBA" id="ARBA00022692"/>
    </source>
</evidence>
<evidence type="ECO:0000256" key="1">
    <source>
        <dbReference type="ARBA" id="ARBA00004651"/>
    </source>
</evidence>
<evidence type="ECO:0000256" key="9">
    <source>
        <dbReference type="SAM" id="Phobius"/>
    </source>
</evidence>
<keyword evidence="4" id="KW-1003">Cell membrane</keyword>
<keyword evidence="6 9" id="KW-1133">Transmembrane helix</keyword>
<reference evidence="10" key="1">
    <citation type="journal article" date="2014" name="Int. J. Syst. Evol. Microbiol.">
        <title>Complete genome sequence of Corynebacterium casei LMG S-19264T (=DSM 44701T), isolated from a smear-ripened cheese.</title>
        <authorList>
            <consortium name="US DOE Joint Genome Institute (JGI-PGF)"/>
            <person name="Walter F."/>
            <person name="Albersmeier A."/>
            <person name="Kalinowski J."/>
            <person name="Ruckert C."/>
        </authorList>
    </citation>
    <scope>NUCLEOTIDE SEQUENCE</scope>
    <source>
        <strain evidence="10">CGMCC 1.15152</strain>
    </source>
</reference>
<dbReference type="PANTHER" id="PTHR21716:SF53">
    <property type="entry name" value="PERMEASE PERM-RELATED"/>
    <property type="match status" value="1"/>
</dbReference>
<comment type="subcellular location">
    <subcellularLocation>
        <location evidence="1">Cell membrane</location>
        <topology evidence="1">Multi-pass membrane protein</topology>
    </subcellularLocation>
</comment>
<feature type="transmembrane region" description="Helical" evidence="9">
    <location>
        <begin position="93"/>
        <end position="117"/>
    </location>
</feature>
<dbReference type="Pfam" id="PF01594">
    <property type="entry name" value="AI-2E_transport"/>
    <property type="match status" value="1"/>
</dbReference>
<evidence type="ECO:0000256" key="4">
    <source>
        <dbReference type="ARBA" id="ARBA00022475"/>
    </source>
</evidence>
<dbReference type="Proteomes" id="UP000633205">
    <property type="component" value="Unassembled WGS sequence"/>
</dbReference>
<protein>
    <submittedName>
        <fullName evidence="10">AI-2E family transporter</fullName>
    </submittedName>
</protein>
<dbReference type="RefSeq" id="WP_188712433.1">
    <property type="nucleotide sequence ID" value="NZ_BMHO01000001.1"/>
</dbReference>
<proteinExistence type="inferred from homology"/>
<keyword evidence="11" id="KW-1185">Reference proteome</keyword>
<keyword evidence="3" id="KW-0813">Transport</keyword>
<feature type="region of interest" description="Disordered" evidence="8">
    <location>
        <begin position="1"/>
        <end position="26"/>
    </location>
</feature>
<dbReference type="GO" id="GO:0005886">
    <property type="term" value="C:plasma membrane"/>
    <property type="evidence" value="ECO:0007669"/>
    <property type="project" value="UniProtKB-SubCell"/>
</dbReference>
<evidence type="ECO:0000256" key="6">
    <source>
        <dbReference type="ARBA" id="ARBA00022989"/>
    </source>
</evidence>
<organism evidence="10 11">
    <name type="scientific">Microbacterium faecale</name>
    <dbReference type="NCBI Taxonomy" id="1804630"/>
    <lineage>
        <taxon>Bacteria</taxon>
        <taxon>Bacillati</taxon>
        <taxon>Actinomycetota</taxon>
        <taxon>Actinomycetes</taxon>
        <taxon>Micrococcales</taxon>
        <taxon>Microbacteriaceae</taxon>
        <taxon>Microbacterium</taxon>
    </lineage>
</organism>
<reference evidence="10" key="2">
    <citation type="submission" date="2020-09" db="EMBL/GenBank/DDBJ databases">
        <authorList>
            <person name="Sun Q."/>
            <person name="Zhou Y."/>
        </authorList>
    </citation>
    <scope>NUCLEOTIDE SEQUENCE</scope>
    <source>
        <strain evidence="10">CGMCC 1.15152</strain>
    </source>
</reference>
<evidence type="ECO:0000256" key="3">
    <source>
        <dbReference type="ARBA" id="ARBA00022448"/>
    </source>
</evidence>
<feature type="transmembrane region" description="Helical" evidence="9">
    <location>
        <begin position="275"/>
        <end position="308"/>
    </location>
</feature>
<comment type="caution">
    <text evidence="10">The sequence shown here is derived from an EMBL/GenBank/DDBJ whole genome shotgun (WGS) entry which is preliminary data.</text>
</comment>
<feature type="compositionally biased region" description="Low complexity" evidence="8">
    <location>
        <begin position="16"/>
        <end position="25"/>
    </location>
</feature>
<accession>A0A916YEB8</accession>
<keyword evidence="5 9" id="KW-0812">Transmembrane</keyword>
<name>A0A916YEB8_9MICO</name>
<feature type="transmembrane region" description="Helical" evidence="9">
    <location>
        <begin position="182"/>
        <end position="200"/>
    </location>
</feature>
<evidence type="ECO:0000256" key="2">
    <source>
        <dbReference type="ARBA" id="ARBA00009773"/>
    </source>
</evidence>
<evidence type="ECO:0000256" key="8">
    <source>
        <dbReference type="SAM" id="MobiDB-lite"/>
    </source>
</evidence>
<comment type="similarity">
    <text evidence="2">Belongs to the autoinducer-2 exporter (AI-2E) (TC 2.A.86) family.</text>
</comment>
<dbReference type="GO" id="GO:0055085">
    <property type="term" value="P:transmembrane transport"/>
    <property type="evidence" value="ECO:0007669"/>
    <property type="project" value="TreeGrafter"/>
</dbReference>
<feature type="compositionally biased region" description="Basic residues" evidence="8">
    <location>
        <begin position="1"/>
        <end position="10"/>
    </location>
</feature>
<dbReference type="InterPro" id="IPR002549">
    <property type="entry name" value="AI-2E-like"/>
</dbReference>
<feature type="transmembrane region" description="Helical" evidence="9">
    <location>
        <begin position="320"/>
        <end position="342"/>
    </location>
</feature>
<dbReference type="PANTHER" id="PTHR21716">
    <property type="entry name" value="TRANSMEMBRANE PROTEIN"/>
    <property type="match status" value="1"/>
</dbReference>
<evidence type="ECO:0000313" key="11">
    <source>
        <dbReference type="Proteomes" id="UP000633205"/>
    </source>
</evidence>
<feature type="transmembrane region" description="Helical" evidence="9">
    <location>
        <begin position="245"/>
        <end position="269"/>
    </location>
</feature>
<sequence>MSEHSRRRGPHDRAAAGESSGSADAPVSVPRPLRIAAAYGWRLLIIVAVVAVIIWLIVQFKIIIVPVLVAILFSALLWPAVASLIALRVPRPLAIVIALVGTVAILTCLIWLVVWQVAEQSGIVRERAIERWAELQEWILSLGVLPEEFVNEVVLFVSGFLVDQSSVLLSGVVSFGSTLGQVGAGALVALFTLVCLLYDGDGIWRWTTRLFPRTARVAVDRSARNGWSTLINYARTQIFVASIDGIGIGVGAALLGVPLAIPIGVTVFLASFVPFLGAIVSGALAILIALAYNGPLIALAMLAVVLLVQQLESHVLQPLVMGAAVKVHPLAVVLVVLAGSLAGGIPGALFAVPLAAFVNVVVITLSTGSWRTGDVPENDVIWRTEPKSIGRASDEEE</sequence>